<evidence type="ECO:0000256" key="1">
    <source>
        <dbReference type="SAM" id="MobiDB-lite"/>
    </source>
</evidence>
<feature type="compositionally biased region" description="Acidic residues" evidence="1">
    <location>
        <begin position="392"/>
        <end position="408"/>
    </location>
</feature>
<feature type="compositionally biased region" description="Acidic residues" evidence="1">
    <location>
        <begin position="470"/>
        <end position="486"/>
    </location>
</feature>
<feature type="region of interest" description="Disordered" evidence="1">
    <location>
        <begin position="1733"/>
        <end position="1752"/>
    </location>
</feature>
<name>A0AAE9DM06_CAEBR</name>
<feature type="region of interest" description="Disordered" evidence="1">
    <location>
        <begin position="1249"/>
        <end position="1630"/>
    </location>
</feature>
<feature type="compositionally biased region" description="Acidic residues" evidence="1">
    <location>
        <begin position="1565"/>
        <end position="1575"/>
    </location>
</feature>
<feature type="compositionally biased region" description="Acidic residues" evidence="1">
    <location>
        <begin position="1322"/>
        <end position="1345"/>
    </location>
</feature>
<feature type="compositionally biased region" description="Basic and acidic residues" evidence="1">
    <location>
        <begin position="567"/>
        <end position="576"/>
    </location>
</feature>
<organism evidence="2 3">
    <name type="scientific">Caenorhabditis briggsae</name>
    <dbReference type="NCBI Taxonomy" id="6238"/>
    <lineage>
        <taxon>Eukaryota</taxon>
        <taxon>Metazoa</taxon>
        <taxon>Ecdysozoa</taxon>
        <taxon>Nematoda</taxon>
        <taxon>Chromadorea</taxon>
        <taxon>Rhabditida</taxon>
        <taxon>Rhabditina</taxon>
        <taxon>Rhabditomorpha</taxon>
        <taxon>Rhabditoidea</taxon>
        <taxon>Rhabditidae</taxon>
        <taxon>Peloderinae</taxon>
        <taxon>Caenorhabditis</taxon>
    </lineage>
</organism>
<feature type="compositionally biased region" description="Low complexity" evidence="1">
    <location>
        <begin position="983"/>
        <end position="992"/>
    </location>
</feature>
<feature type="compositionally biased region" description="Low complexity" evidence="1">
    <location>
        <begin position="454"/>
        <end position="465"/>
    </location>
</feature>
<feature type="compositionally biased region" description="Basic and acidic residues" evidence="1">
    <location>
        <begin position="1405"/>
        <end position="1415"/>
    </location>
</feature>
<feature type="compositionally biased region" description="Basic and acidic residues" evidence="1">
    <location>
        <begin position="409"/>
        <end position="419"/>
    </location>
</feature>
<dbReference type="Pfam" id="PF03353">
    <property type="entry name" value="Lin-8"/>
    <property type="match status" value="2"/>
</dbReference>
<feature type="compositionally biased region" description="Acidic residues" evidence="1">
    <location>
        <begin position="2203"/>
        <end position="2213"/>
    </location>
</feature>
<dbReference type="Proteomes" id="UP000827892">
    <property type="component" value="Chromosome II"/>
</dbReference>
<proteinExistence type="predicted"/>
<feature type="compositionally biased region" description="Acidic residues" evidence="1">
    <location>
        <begin position="326"/>
        <end position="336"/>
    </location>
</feature>
<feature type="region of interest" description="Disordered" evidence="1">
    <location>
        <begin position="1857"/>
        <end position="2009"/>
    </location>
</feature>
<sequence>MPKRTQKDQCEIPARKRPSRTFKALEDPAPEARKPPARPSRAVQDPAPDARVPRSRTSKYPTPDGFVRPPPGTDSCLWKANGVLDPFPAGGKKDLHRPLDQYLNIDESRFKPIGWGPEDLQTRNTIYYLMGTREAWKKKGRVSRSDFNDVSRLLYWRTQKLISGKSCLEVWIQGRKQLREMLRISIEELKLNSVETEMYLMETLPSYAYLKFARELFHEYEIELRVKFLGDASDVDEELIKKIEEEDDIRFEDEEESSDSIPDVAPDLQRDVRNAEGIARMEEEDPEEGRDTSEFAGLASPARSAPPASSSPDHHEDGGDTLQDVPEQEFEYNPDYDSERSEEQDTTRIDKDPEEIMETSDLAGFAPMGHQQDDSVSGPALPASSSPVHQEDGEDDVPEQDFEFNTDYDFERIEERVDKDPEETSDTSDLAGHDPQAHQQNEEVELDHQADVLSSASSPASSSPAHQEYEGDSQDNVEYDEDEYDFEIGFREPSTSFIPADMSRSCAPRQDHQEDNDFDFETDYDAPTTSSRPAGTSRAHGDSFFGSMDKVPHPSCSSTRRHAQTPFHHEGTSRDSEEGEEDEDDAQDLDYIAAPSSSRHPTAPICDAQDDHEEDRDRADYITLRFRRFLKKHPKLVDDQMFNEIYAMAQTGSTVSGDMKKRFADSALTGRMIEMSVRMNHNQLRSAPGFVKDPIQREDIRNVPRKTLKEYQEKLEETRKVRKNKKEEFLDRSHRTILFDCIRRTPSVWRTRTTPAPASEWEKVGVKLYEKTGQEYSVERMRRTWRDAKTNMYKTLEKKKGKSPVQREEEMWRCYSHLLWYRIYKEGEDELSGQIEAEEQEASQETKDWIEELEMKDKIEFEAYRRGDREPEELPHFPLIPDHMRFEEEKLQTAQAMEYPEEFDENDRVLRDTILQPLLSCQGQEGKILIQRAFLFYLVGLDGGLNGPPSYRFDQLRKNRLSCSSTQLLLIVINQYYFQNAMPPSTTSTSNPQPEPPKNPHQAPPQHQQAPPYPPVEVERFLNFQNLKAGRLHLLNLIESNENEEELMLKFQEYLRNPLVAQVHEAHCPSTSGTLSSGQPTPAPPAVPKGNATKVITILLERLENIGKWKVELMTDTLIANIQNATTIEVESLWYATAFRKNGDTPSVDVGDRRPDSDRQRATPEDLISAQKFFDAVHSVLHKEINRRQWFIPRSSTAAQAEVRTSPRRPSITEIISMAQHFAPDDYNEGYEFLKDPNSGDVAEAAEVEGQGAVSPNMDVDDEGEHEFVEDPNSEGEDREDEDEEEAPQRGQQWWPDDHDSDRSTVLGNGLDDRSAAVSPDIDLDDDFFEDPDAGIAAEDEDENEVNAPEQYPNDEGDAPEASFNPNDLRRSIDSEGMNENPRGSSMLEEDAVGSSRPAGTSRSYDPHQNDREDNVADQEAEGIPREVYKPISEANHVENEDRDEDPAEASYYVISNVREVEEEDLEEGLEEPEEDYQTKNQKTTSSAATPETSEKLDGSEGGSNDIESYKSTLEATKVSRNSEANQNEVTGGVPEEALDRGNVDENHQNSFGSEHVHLEVDVDGHDDEEEEDISQEAVISPPAPQQPQPSTHEDQCLPSTSSSTSSTHQQIPSGQPTDAPQQPLHVPDTPTEINRALLQYTNNVGQLILQEMTARLLEDIPLADTEELKNLCSIADSRKQGCPAPHYFLEREPYDQLPMSKDDLERAEEFYEVVLSAVHPELIRRQSYVLTSSTSATNGVQEEVEQEEGEHLPEHEMVVEDINDHDDEDQAGPCEQARDSLEALKTHNGYDDQQEMEIDAREGEQSAEDPESSGGSEDGSGDVNQDQGIRDAPEEALSSAIDSESIMFVAPEVVDQISQAQEDDDVIGASSSPALREYERDGVQGRVPSEYDEDEYDFETGFREPSTSSIHHRRLQSPYAAVRDAEGKEDDDHDNQVHPGPPASSYSDQHHREYEGDSEDNIPYEYDEDEYDFETGFRERSTSSRPARPSRSDAPRQDHREDDVPEQIFELDPYAFRADNEENFLEHEYRFDWYSFEAGFNEPPTSSRSYDPHQDYQEDNHSEDKTVRDDENEEEDEGHRKARNPEVGRLIRVDQNEELFIQVNNFKGSGNDAYGLRENGNEDREPGPPRRFRRGSEDRQEDKDEDEYDARVWNFEDEQEVMRVIRELEEEERRGNDMSGCLPVEDIYESLEDDLTRNVEDSSVEIGEEEQETSVGEDRNQQSRTLSAEKPEPSRRVRKGEEEEGDKEEEEEVEHNKPRASRKGKRPATNQPKGKRNPPKKRKTENSSNNDDQPVPSRRVREGEEGEEDEEQKEPRSSKTGKRPATNQPGKRRNPPKKRKTETSSNNDNEPVRRETEAEKEIGDVEEVQEEPQPSRRSRRPFTNQPKGRRNPQEKRKIEKSRNNPENTSELLPFSERWNRSENLPASSRHQYPEPHPFKRKN</sequence>
<feature type="compositionally biased region" description="Acidic residues" evidence="1">
    <location>
        <begin position="1259"/>
        <end position="1286"/>
    </location>
</feature>
<feature type="region of interest" description="Disordered" evidence="1">
    <location>
        <begin position="983"/>
        <end position="1014"/>
    </location>
</feature>
<feature type="compositionally biased region" description="Basic and acidic residues" evidence="1">
    <location>
        <begin position="2217"/>
        <end position="2242"/>
    </location>
</feature>
<dbReference type="EMBL" id="CP090892">
    <property type="protein sequence ID" value="ULU07813.1"/>
    <property type="molecule type" value="Genomic_DNA"/>
</dbReference>
<feature type="region of interest" description="Disordered" evidence="1">
    <location>
        <begin position="1800"/>
        <end position="1844"/>
    </location>
</feature>
<feature type="compositionally biased region" description="Polar residues" evidence="1">
    <location>
        <begin position="1609"/>
        <end position="1621"/>
    </location>
</feature>
<feature type="compositionally biased region" description="Basic and acidic residues" evidence="1">
    <location>
        <begin position="2051"/>
        <end position="2070"/>
    </location>
</feature>
<feature type="compositionally biased region" description="Basic and acidic residues" evidence="1">
    <location>
        <begin position="2432"/>
        <end position="2443"/>
    </location>
</feature>
<feature type="region of interest" description="Disordered" evidence="1">
    <location>
        <begin position="2170"/>
        <end position="2443"/>
    </location>
</feature>
<evidence type="ECO:0000313" key="2">
    <source>
        <dbReference type="EMBL" id="ULU07813.1"/>
    </source>
</evidence>
<feature type="compositionally biased region" description="Basic and acidic residues" evidence="1">
    <location>
        <begin position="2078"/>
        <end position="2092"/>
    </location>
</feature>
<feature type="compositionally biased region" description="Acidic residues" evidence="1">
    <location>
        <begin position="1461"/>
        <end position="1476"/>
    </location>
</feature>
<feature type="compositionally biased region" description="Basic and acidic residues" evidence="1">
    <location>
        <begin position="2120"/>
        <end position="2143"/>
    </location>
</feature>
<protein>
    <submittedName>
        <fullName evidence="2">Uncharacterized protein</fullName>
    </submittedName>
</protein>
<feature type="compositionally biased region" description="Basic and acidic residues" evidence="1">
    <location>
        <begin position="337"/>
        <end position="351"/>
    </location>
</feature>
<evidence type="ECO:0000313" key="3">
    <source>
        <dbReference type="Proteomes" id="UP000827892"/>
    </source>
</evidence>
<dbReference type="PANTHER" id="PTHR32020">
    <property type="entry name" value="LIN-8 DOMAIN CONTAINING-RELATED"/>
    <property type="match status" value="1"/>
</dbReference>
<feature type="compositionally biased region" description="Basic and acidic residues" evidence="1">
    <location>
        <begin position="1"/>
        <end position="14"/>
    </location>
</feature>
<feature type="compositionally biased region" description="Acidic residues" evidence="1">
    <location>
        <begin position="577"/>
        <end position="588"/>
    </location>
</feature>
<dbReference type="InterPro" id="IPR005020">
    <property type="entry name" value="LIN-8"/>
</dbReference>
<feature type="compositionally biased region" description="Acidic residues" evidence="1">
    <location>
        <begin position="246"/>
        <end position="258"/>
    </location>
</feature>
<feature type="region of interest" description="Disordered" evidence="1">
    <location>
        <begin position="2104"/>
        <end position="2153"/>
    </location>
</feature>
<feature type="region of interest" description="Disordered" evidence="1">
    <location>
        <begin position="1144"/>
        <end position="1164"/>
    </location>
</feature>
<accession>A0AAE9DM06</accession>
<feature type="compositionally biased region" description="Polar residues" evidence="1">
    <location>
        <begin position="2422"/>
        <end position="2431"/>
    </location>
</feature>
<gene>
    <name evidence="2" type="ORF">L3Y34_019088</name>
</gene>
<feature type="compositionally biased region" description="Basic and acidic residues" evidence="1">
    <location>
        <begin position="1150"/>
        <end position="1164"/>
    </location>
</feature>
<feature type="region of interest" description="Disordered" evidence="1">
    <location>
        <begin position="2039"/>
        <end position="2092"/>
    </location>
</feature>
<feature type="region of interest" description="Disordered" evidence="1">
    <location>
        <begin position="246"/>
        <end position="614"/>
    </location>
</feature>
<feature type="region of interest" description="Disordered" evidence="1">
    <location>
        <begin position="1"/>
        <end position="71"/>
    </location>
</feature>
<reference evidence="2 3" key="1">
    <citation type="submission" date="2022-05" db="EMBL/GenBank/DDBJ databases">
        <title>Chromosome-level reference genomes for two strains of Caenorhabditis briggsae: an improved platform for comparative genomics.</title>
        <authorList>
            <person name="Stevens L."/>
            <person name="Andersen E.C."/>
        </authorList>
    </citation>
    <scope>NUCLEOTIDE SEQUENCE [LARGE SCALE GENOMIC DNA]</scope>
    <source>
        <strain evidence="2">QX1410_ONT</strain>
        <tissue evidence="2">Whole-organism</tissue>
    </source>
</reference>
<feature type="compositionally biased region" description="Acidic residues" evidence="1">
    <location>
        <begin position="2243"/>
        <end position="2254"/>
    </location>
</feature>
<dbReference type="PANTHER" id="PTHR32020:SF3">
    <property type="entry name" value="ARID DOMAIN-CONTAINING PROTEIN-RELATED"/>
    <property type="match status" value="1"/>
</dbReference>
<feature type="compositionally biased region" description="Basic and acidic residues" evidence="1">
    <location>
        <begin position="23"/>
        <end position="34"/>
    </location>
</feature>
<feature type="compositionally biased region" description="Basic residues" evidence="1">
    <location>
        <begin position="2331"/>
        <end position="2341"/>
    </location>
</feature>
<feature type="compositionally biased region" description="Basic and acidic residues" evidence="1">
    <location>
        <begin position="2392"/>
        <end position="2404"/>
    </location>
</feature>
<feature type="compositionally biased region" description="Basic and acidic residues" evidence="1">
    <location>
        <begin position="1538"/>
        <end position="1548"/>
    </location>
</feature>
<feature type="compositionally biased region" description="Pro residues" evidence="1">
    <location>
        <begin position="993"/>
        <end position="1003"/>
    </location>
</feature>
<feature type="compositionally biased region" description="Basic residues" evidence="1">
    <location>
        <begin position="2274"/>
        <end position="2284"/>
    </location>
</feature>
<feature type="compositionally biased region" description="Acidic residues" evidence="1">
    <location>
        <begin position="1957"/>
        <end position="1974"/>
    </location>
</feature>
<feature type="compositionally biased region" description="Basic and acidic residues" evidence="1">
    <location>
        <begin position="1991"/>
        <end position="2003"/>
    </location>
</feature>
<feature type="compositionally biased region" description="Polar residues" evidence="1">
    <location>
        <begin position="1506"/>
        <end position="1530"/>
    </location>
</feature>
<feature type="compositionally biased region" description="Low complexity" evidence="1">
    <location>
        <begin position="299"/>
        <end position="311"/>
    </location>
</feature>
<feature type="compositionally biased region" description="Basic and acidic residues" evidence="1">
    <location>
        <begin position="1555"/>
        <end position="1564"/>
    </location>
</feature>
<feature type="compositionally biased region" description="Basic and acidic residues" evidence="1">
    <location>
        <begin position="2351"/>
        <end position="2364"/>
    </location>
</feature>